<sequence>MVAAFSIACSISSVSKLTQEGGDREMKVGYARCSVDRQEHALQVDALKSAGCERIFVETASGTKADRPVLAEALAFARPGDVMCVYSLSRLARSIRHLLDIADDLRSREIGLISLTEQIDTTTPGGRFIFTTLAALGQLEVELLRERTMHGLRAARARGRVGGRRRLLDDKKLGVARVLLADGALTVAEVAQQVGCSPATLYRSMPGGRRTSGAEAQRNG</sequence>
<evidence type="ECO:0000313" key="9">
    <source>
        <dbReference type="Proteomes" id="UP000600449"/>
    </source>
</evidence>
<accession>A0A917Q624</accession>
<dbReference type="SMART" id="SM00857">
    <property type="entry name" value="Resolvase"/>
    <property type="match status" value="1"/>
</dbReference>
<evidence type="ECO:0000256" key="4">
    <source>
        <dbReference type="ARBA" id="ARBA00023125"/>
    </source>
</evidence>
<dbReference type="Gene3D" id="3.40.50.1390">
    <property type="entry name" value="Resolvase, N-terminal catalytic domain"/>
    <property type="match status" value="1"/>
</dbReference>
<reference evidence="8 9" key="1">
    <citation type="journal article" date="2014" name="Int. J. Syst. Evol. Microbiol.">
        <title>Complete genome sequence of Corynebacterium casei LMG S-19264T (=DSM 44701T), isolated from a smear-ripened cheese.</title>
        <authorList>
            <consortium name="US DOE Joint Genome Institute (JGI-PGF)"/>
            <person name="Walter F."/>
            <person name="Albersmeier A."/>
            <person name="Kalinowski J."/>
            <person name="Ruckert C."/>
        </authorList>
    </citation>
    <scope>NUCLEOTIDE SEQUENCE [LARGE SCALE GENOMIC DNA]</scope>
    <source>
        <strain evidence="8 9">CGMCC 1.9161</strain>
    </source>
</reference>
<evidence type="ECO:0000256" key="6">
    <source>
        <dbReference type="SAM" id="MobiDB-lite"/>
    </source>
</evidence>
<keyword evidence="2" id="KW-0229">DNA integration</keyword>
<dbReference type="InterPro" id="IPR006119">
    <property type="entry name" value="Resolv_N"/>
</dbReference>
<dbReference type="Pfam" id="PF00239">
    <property type="entry name" value="Resolvase"/>
    <property type="match status" value="1"/>
</dbReference>
<dbReference type="InterPro" id="IPR009057">
    <property type="entry name" value="Homeodomain-like_sf"/>
</dbReference>
<evidence type="ECO:0000256" key="2">
    <source>
        <dbReference type="ARBA" id="ARBA00022908"/>
    </source>
</evidence>
<comment type="caution">
    <text evidence="8">The sequence shown here is derived from an EMBL/GenBank/DDBJ whole genome shotgun (WGS) entry which is preliminary data.</text>
</comment>
<evidence type="ECO:0000259" key="7">
    <source>
        <dbReference type="PROSITE" id="PS51736"/>
    </source>
</evidence>
<dbReference type="CDD" id="cd03768">
    <property type="entry name" value="SR_ResInv"/>
    <property type="match status" value="1"/>
</dbReference>
<evidence type="ECO:0000256" key="1">
    <source>
        <dbReference type="ARBA" id="ARBA00009913"/>
    </source>
</evidence>
<protein>
    <submittedName>
        <fullName evidence="8">Invertase</fullName>
    </submittedName>
</protein>
<keyword evidence="9" id="KW-1185">Reference proteome</keyword>
<keyword evidence="4" id="KW-0238">DNA-binding</keyword>
<organism evidence="8 9">
    <name type="scientific">Salinarimonas ramus</name>
    <dbReference type="NCBI Taxonomy" id="690164"/>
    <lineage>
        <taxon>Bacteria</taxon>
        <taxon>Pseudomonadati</taxon>
        <taxon>Pseudomonadota</taxon>
        <taxon>Alphaproteobacteria</taxon>
        <taxon>Hyphomicrobiales</taxon>
        <taxon>Salinarimonadaceae</taxon>
        <taxon>Salinarimonas</taxon>
    </lineage>
</organism>
<dbReference type="InterPro" id="IPR006120">
    <property type="entry name" value="Resolvase_HTH_dom"/>
</dbReference>
<dbReference type="Proteomes" id="UP000600449">
    <property type="component" value="Unassembled WGS sequence"/>
</dbReference>
<keyword evidence="3" id="KW-0230">DNA invertase</keyword>
<feature type="region of interest" description="Disordered" evidence="6">
    <location>
        <begin position="201"/>
        <end position="220"/>
    </location>
</feature>
<dbReference type="AlphaFoldDB" id="A0A917Q624"/>
<dbReference type="SUPFAM" id="SSF53041">
    <property type="entry name" value="Resolvase-like"/>
    <property type="match status" value="1"/>
</dbReference>
<keyword evidence="5" id="KW-0233">DNA recombination</keyword>
<dbReference type="Gene3D" id="1.10.10.60">
    <property type="entry name" value="Homeodomain-like"/>
    <property type="match status" value="1"/>
</dbReference>
<dbReference type="PROSITE" id="PS51736">
    <property type="entry name" value="RECOMBINASES_3"/>
    <property type="match status" value="1"/>
</dbReference>
<evidence type="ECO:0000313" key="8">
    <source>
        <dbReference type="EMBL" id="GGK28557.1"/>
    </source>
</evidence>
<dbReference type="EMBL" id="BMMF01000004">
    <property type="protein sequence ID" value="GGK28557.1"/>
    <property type="molecule type" value="Genomic_DNA"/>
</dbReference>
<dbReference type="GO" id="GO:0000150">
    <property type="term" value="F:DNA strand exchange activity"/>
    <property type="evidence" value="ECO:0007669"/>
    <property type="project" value="UniProtKB-KW"/>
</dbReference>
<evidence type="ECO:0000256" key="3">
    <source>
        <dbReference type="ARBA" id="ARBA00023100"/>
    </source>
</evidence>
<proteinExistence type="inferred from homology"/>
<name>A0A917Q624_9HYPH</name>
<dbReference type="GO" id="GO:0003677">
    <property type="term" value="F:DNA binding"/>
    <property type="evidence" value="ECO:0007669"/>
    <property type="project" value="UniProtKB-KW"/>
</dbReference>
<dbReference type="FunFam" id="3.40.50.1390:FF:000001">
    <property type="entry name" value="DNA recombinase"/>
    <property type="match status" value="1"/>
</dbReference>
<dbReference type="InterPro" id="IPR036162">
    <property type="entry name" value="Resolvase-like_N_sf"/>
</dbReference>
<gene>
    <name evidence="8" type="ORF">GCM10011322_13740</name>
</gene>
<feature type="domain" description="Resolvase/invertase-type recombinase catalytic" evidence="7">
    <location>
        <begin position="26"/>
        <end position="159"/>
    </location>
</feature>
<dbReference type="Pfam" id="PF02796">
    <property type="entry name" value="HTH_7"/>
    <property type="match status" value="1"/>
</dbReference>
<dbReference type="PANTHER" id="PTHR30461">
    <property type="entry name" value="DNA-INVERTASE FROM LAMBDOID PROPHAGE"/>
    <property type="match status" value="1"/>
</dbReference>
<dbReference type="SUPFAM" id="SSF46689">
    <property type="entry name" value="Homeodomain-like"/>
    <property type="match status" value="1"/>
</dbReference>
<dbReference type="GO" id="GO:0015074">
    <property type="term" value="P:DNA integration"/>
    <property type="evidence" value="ECO:0007669"/>
    <property type="project" value="UniProtKB-KW"/>
</dbReference>
<dbReference type="InterPro" id="IPR050639">
    <property type="entry name" value="SSR_resolvase"/>
</dbReference>
<evidence type="ECO:0000256" key="5">
    <source>
        <dbReference type="ARBA" id="ARBA00023172"/>
    </source>
</evidence>
<comment type="similarity">
    <text evidence="1">Belongs to the site-specific recombinase resolvase family.</text>
</comment>
<dbReference type="PANTHER" id="PTHR30461:SF2">
    <property type="entry name" value="SERINE RECOMBINASE PINE-RELATED"/>
    <property type="match status" value="1"/>
</dbReference>